<protein>
    <submittedName>
        <fullName evidence="1">Uncharacterized protein</fullName>
    </submittedName>
</protein>
<comment type="caution">
    <text evidence="1">The sequence shown here is derived from an EMBL/GenBank/DDBJ whole genome shotgun (WGS) entry which is preliminary data.</text>
</comment>
<proteinExistence type="predicted"/>
<evidence type="ECO:0000313" key="2">
    <source>
        <dbReference type="Proteomes" id="UP001597560"/>
    </source>
</evidence>
<gene>
    <name evidence="1" type="ORF">ACFS6J_13395</name>
</gene>
<evidence type="ECO:0000313" key="1">
    <source>
        <dbReference type="EMBL" id="MFD2962788.1"/>
    </source>
</evidence>
<reference evidence="2" key="1">
    <citation type="journal article" date="2019" name="Int. J. Syst. Evol. Microbiol.">
        <title>The Global Catalogue of Microorganisms (GCM) 10K type strain sequencing project: providing services to taxonomists for standard genome sequencing and annotation.</title>
        <authorList>
            <consortium name="The Broad Institute Genomics Platform"/>
            <consortium name="The Broad Institute Genome Sequencing Center for Infectious Disease"/>
            <person name="Wu L."/>
            <person name="Ma J."/>
        </authorList>
    </citation>
    <scope>NUCLEOTIDE SEQUENCE [LARGE SCALE GENOMIC DNA]</scope>
    <source>
        <strain evidence="2">KCTC 23098</strain>
    </source>
</reference>
<dbReference type="Proteomes" id="UP001597560">
    <property type="component" value="Unassembled WGS sequence"/>
</dbReference>
<accession>A0ABW6B2J8</accession>
<dbReference type="RefSeq" id="WP_377611045.1">
    <property type="nucleotide sequence ID" value="NZ_JBHUPA010000007.1"/>
</dbReference>
<dbReference type="EMBL" id="JBHUPA010000007">
    <property type="protein sequence ID" value="MFD2962788.1"/>
    <property type="molecule type" value="Genomic_DNA"/>
</dbReference>
<sequence>METQQFIRTYDIKLDFKISEGYFGDLFGKELTAHKRSYGGMHKERFLRDLSESDKIQKYLVEKSRSDKYWDADTCRRLLLQVYDLFRKERDNDDHWEIHMRLLLPDLNCIKIVDGNNFVELDEKGFVRHYTIVDGIRIQIKQPAESN</sequence>
<organism evidence="1 2">
    <name type="scientific">Olivibacter jilunii</name>
    <dbReference type="NCBI Taxonomy" id="985016"/>
    <lineage>
        <taxon>Bacteria</taxon>
        <taxon>Pseudomonadati</taxon>
        <taxon>Bacteroidota</taxon>
        <taxon>Sphingobacteriia</taxon>
        <taxon>Sphingobacteriales</taxon>
        <taxon>Sphingobacteriaceae</taxon>
        <taxon>Olivibacter</taxon>
    </lineage>
</organism>
<keyword evidence="2" id="KW-1185">Reference proteome</keyword>
<name>A0ABW6B2J8_9SPHI</name>